<evidence type="ECO:0000259" key="19">
    <source>
        <dbReference type="Pfam" id="PF00662"/>
    </source>
</evidence>
<geneLocation type="mitochondrion" evidence="21"/>
<feature type="domain" description="NADH:quinone oxidoreductase/Mrp antiporter transmembrane" evidence="18">
    <location>
        <begin position="105"/>
        <end position="385"/>
    </location>
</feature>
<feature type="transmembrane region" description="Helical" evidence="17">
    <location>
        <begin position="50"/>
        <end position="76"/>
    </location>
</feature>
<proteinExistence type="inferred from homology"/>
<dbReference type="InterPro" id="IPR003945">
    <property type="entry name" value="NU5C-like"/>
</dbReference>
<name>A0A6G7NYX7_EURAF</name>
<dbReference type="AlphaFoldDB" id="A0A6G7NYX7"/>
<evidence type="ECO:0000256" key="16">
    <source>
        <dbReference type="ARBA" id="ARBA00049551"/>
    </source>
</evidence>
<protein>
    <recommendedName>
        <fullName evidence="4 17">NADH-ubiquinone oxidoreductase chain 5</fullName>
        <ecNumber evidence="3 17">7.1.1.2</ecNumber>
    </recommendedName>
</protein>
<evidence type="ECO:0000256" key="4">
    <source>
        <dbReference type="ARBA" id="ARBA00021096"/>
    </source>
</evidence>
<evidence type="ECO:0000259" key="18">
    <source>
        <dbReference type="Pfam" id="PF00361"/>
    </source>
</evidence>
<keyword evidence="12 17" id="KW-0520">NAD</keyword>
<dbReference type="GO" id="GO:0003954">
    <property type="term" value="F:NADH dehydrogenase activity"/>
    <property type="evidence" value="ECO:0007669"/>
    <property type="project" value="TreeGrafter"/>
</dbReference>
<keyword evidence="8" id="KW-0999">Mitochondrion inner membrane</keyword>
<evidence type="ECO:0000256" key="15">
    <source>
        <dbReference type="ARBA" id="ARBA00023136"/>
    </source>
</evidence>
<comment type="similarity">
    <text evidence="17">Belongs to the complex I subunit 5 family.</text>
</comment>
<dbReference type="EC" id="7.1.1.2" evidence="3 17"/>
<keyword evidence="10" id="KW-0249">Electron transport</keyword>
<feature type="transmembrane region" description="Helical" evidence="17">
    <location>
        <begin position="330"/>
        <end position="354"/>
    </location>
</feature>
<organism evidence="21">
    <name type="scientific">Eurytemora affinis</name>
    <name type="common">Copepod</name>
    <name type="synonym">Temora affinis</name>
    <dbReference type="NCBI Taxonomy" id="88015"/>
    <lineage>
        <taxon>Eukaryota</taxon>
        <taxon>Metazoa</taxon>
        <taxon>Ecdysozoa</taxon>
        <taxon>Arthropoda</taxon>
        <taxon>Crustacea</taxon>
        <taxon>Multicrustacea</taxon>
        <taxon>Hexanauplia</taxon>
        <taxon>Copepoda</taxon>
        <taxon>Calanoida</taxon>
        <taxon>Temoridae</taxon>
        <taxon>Eurytemora</taxon>
    </lineage>
</organism>
<dbReference type="KEGG" id="eaf:54124855"/>
<dbReference type="GeneID" id="54124855"/>
<dbReference type="InterPro" id="IPR001516">
    <property type="entry name" value="Proton_antipo_N"/>
</dbReference>
<comment type="function">
    <text evidence="17">Core subunit of the mitochondrial membrane respiratory chain NADH dehydrogenase (Complex I) which catalyzes electron transfer from NADH through the respiratory chain, using ubiquinone as an electron acceptor. Essential for the catalytic activity and assembly of complex I.</text>
</comment>
<dbReference type="InterPro" id="IPR010934">
    <property type="entry name" value="NADH_DH_su5_C"/>
</dbReference>
<dbReference type="GO" id="GO:0015990">
    <property type="term" value="P:electron transport coupled proton transport"/>
    <property type="evidence" value="ECO:0007669"/>
    <property type="project" value="TreeGrafter"/>
</dbReference>
<dbReference type="GO" id="GO:0042773">
    <property type="term" value="P:ATP synthesis coupled electron transport"/>
    <property type="evidence" value="ECO:0007669"/>
    <property type="project" value="InterPro"/>
</dbReference>
<keyword evidence="13 17" id="KW-0830">Ubiquinone</keyword>
<dbReference type="PANTHER" id="PTHR42829:SF2">
    <property type="entry name" value="NADH-UBIQUINONE OXIDOREDUCTASE CHAIN 5"/>
    <property type="match status" value="1"/>
</dbReference>
<keyword evidence="7 17" id="KW-0812">Transmembrane</keyword>
<dbReference type="EMBL" id="MN043905">
    <property type="protein sequence ID" value="QIJ60011.1"/>
    <property type="molecule type" value="Genomic_DNA"/>
</dbReference>
<feature type="transmembrane region" description="Helical" evidence="17">
    <location>
        <begin position="534"/>
        <end position="558"/>
    </location>
</feature>
<keyword evidence="14 17" id="KW-0496">Mitochondrion</keyword>
<dbReference type="PRINTS" id="PR01434">
    <property type="entry name" value="NADHDHGNASE5"/>
</dbReference>
<dbReference type="CTD" id="4540"/>
<evidence type="ECO:0000256" key="14">
    <source>
        <dbReference type="ARBA" id="ARBA00023128"/>
    </source>
</evidence>
<feature type="domain" description="NADH dehydrogenase subunit 5 C-terminal" evidence="20">
    <location>
        <begin position="390"/>
        <end position="546"/>
    </location>
</feature>
<feature type="transmembrane region" description="Helical" evidence="17">
    <location>
        <begin position="456"/>
        <end position="473"/>
    </location>
</feature>
<dbReference type="Pfam" id="PF06455">
    <property type="entry name" value="NADH5_C"/>
    <property type="match status" value="1"/>
</dbReference>
<evidence type="ECO:0000256" key="10">
    <source>
        <dbReference type="ARBA" id="ARBA00022982"/>
    </source>
</evidence>
<evidence type="ECO:0000313" key="21">
    <source>
        <dbReference type="EMBL" id="QIJ60011.1"/>
    </source>
</evidence>
<evidence type="ECO:0000256" key="1">
    <source>
        <dbReference type="ARBA" id="ARBA00003257"/>
    </source>
</evidence>
<evidence type="ECO:0000256" key="8">
    <source>
        <dbReference type="ARBA" id="ARBA00022792"/>
    </source>
</evidence>
<keyword evidence="5 17" id="KW-0813">Transport</keyword>
<keyword evidence="11 17" id="KW-1133">Transmembrane helix</keyword>
<evidence type="ECO:0000256" key="17">
    <source>
        <dbReference type="RuleBase" id="RU003404"/>
    </source>
</evidence>
<evidence type="ECO:0000256" key="2">
    <source>
        <dbReference type="ARBA" id="ARBA00004448"/>
    </source>
</evidence>
<feature type="transmembrane region" description="Helical" evidence="17">
    <location>
        <begin position="150"/>
        <end position="167"/>
    </location>
</feature>
<evidence type="ECO:0000256" key="11">
    <source>
        <dbReference type="ARBA" id="ARBA00022989"/>
    </source>
</evidence>
<comment type="catalytic activity">
    <reaction evidence="16 17">
        <text>a ubiquinone + NADH + 5 H(+)(in) = a ubiquinol + NAD(+) + 4 H(+)(out)</text>
        <dbReference type="Rhea" id="RHEA:29091"/>
        <dbReference type="Rhea" id="RHEA-COMP:9565"/>
        <dbReference type="Rhea" id="RHEA-COMP:9566"/>
        <dbReference type="ChEBI" id="CHEBI:15378"/>
        <dbReference type="ChEBI" id="CHEBI:16389"/>
        <dbReference type="ChEBI" id="CHEBI:17976"/>
        <dbReference type="ChEBI" id="CHEBI:57540"/>
        <dbReference type="ChEBI" id="CHEBI:57945"/>
        <dbReference type="EC" id="7.1.1.2"/>
    </reaction>
</comment>
<dbReference type="GO" id="GO:0005743">
    <property type="term" value="C:mitochondrial inner membrane"/>
    <property type="evidence" value="ECO:0007669"/>
    <property type="project" value="UniProtKB-SubCell"/>
</dbReference>
<feature type="transmembrane region" description="Helical" evidence="17">
    <location>
        <begin position="416"/>
        <end position="436"/>
    </location>
</feature>
<reference evidence="21" key="1">
    <citation type="journal article" date="2019" name="Mitochondrial DNA Part B Resour">
        <title>Complete mitochondrial genome of the calanoid copepod Eurytemora affinis (Calanoida, Temoridae).</title>
        <authorList>
            <person name="Choi B.-S."/>
            <person name="Han J."/>
            <person name="Hwang D.-S."/>
            <person name="Souissi S."/>
            <person name="Hagiwara A."/>
            <person name="Lee J.-S."/>
        </authorList>
    </citation>
    <scope>NUCLEOTIDE SEQUENCE</scope>
</reference>
<keyword evidence="6" id="KW-0679">Respiratory chain</keyword>
<dbReference type="InterPro" id="IPR001750">
    <property type="entry name" value="ND/Mrp_TM"/>
</dbReference>
<evidence type="ECO:0000256" key="5">
    <source>
        <dbReference type="ARBA" id="ARBA00022448"/>
    </source>
</evidence>
<dbReference type="PANTHER" id="PTHR42829">
    <property type="entry name" value="NADH-UBIQUINONE OXIDOREDUCTASE CHAIN 5"/>
    <property type="match status" value="1"/>
</dbReference>
<feature type="transmembrane region" description="Helical" evidence="17">
    <location>
        <begin position="242"/>
        <end position="262"/>
    </location>
</feature>
<dbReference type="Pfam" id="PF00662">
    <property type="entry name" value="Proton_antipo_N"/>
    <property type="match status" value="1"/>
</dbReference>
<comment type="subcellular location">
    <subcellularLocation>
        <location evidence="2">Mitochondrion inner membrane</location>
        <topology evidence="2">Multi-pass membrane protein</topology>
    </subcellularLocation>
</comment>
<feature type="transmembrane region" description="Helical" evidence="17">
    <location>
        <begin position="212"/>
        <end position="230"/>
    </location>
</feature>
<evidence type="ECO:0000256" key="7">
    <source>
        <dbReference type="ARBA" id="ARBA00022692"/>
    </source>
</evidence>
<evidence type="ECO:0000259" key="20">
    <source>
        <dbReference type="Pfam" id="PF06455"/>
    </source>
</evidence>
<feature type="domain" description="NADH-Ubiquinone oxidoreductase (complex I) chain 5 N-terminal" evidence="19">
    <location>
        <begin position="46"/>
        <end position="88"/>
    </location>
</feature>
<evidence type="ECO:0000256" key="13">
    <source>
        <dbReference type="ARBA" id="ARBA00023075"/>
    </source>
</evidence>
<evidence type="ECO:0000256" key="6">
    <source>
        <dbReference type="ARBA" id="ARBA00022660"/>
    </source>
</evidence>
<accession>A0A6G7NYX7</accession>
<evidence type="ECO:0000256" key="9">
    <source>
        <dbReference type="ARBA" id="ARBA00022967"/>
    </source>
</evidence>
<evidence type="ECO:0000256" key="12">
    <source>
        <dbReference type="ARBA" id="ARBA00023027"/>
    </source>
</evidence>
<dbReference type="RefSeq" id="YP_009743047.1">
    <property type="nucleotide sequence ID" value="NC_046694.1"/>
</dbReference>
<evidence type="ECO:0000256" key="3">
    <source>
        <dbReference type="ARBA" id="ARBA00012944"/>
    </source>
</evidence>
<feature type="transmembrane region" description="Helical" evidence="17">
    <location>
        <begin position="485"/>
        <end position="504"/>
    </location>
</feature>
<keyword evidence="15 17" id="KW-0472">Membrane</keyword>
<feature type="transmembrane region" description="Helical" evidence="17">
    <location>
        <begin position="88"/>
        <end position="105"/>
    </location>
</feature>
<dbReference type="GO" id="GO:0008137">
    <property type="term" value="F:NADH dehydrogenase (ubiquinone) activity"/>
    <property type="evidence" value="ECO:0007669"/>
    <property type="project" value="UniProtKB-EC"/>
</dbReference>
<gene>
    <name evidence="21" type="primary">ND5</name>
</gene>
<feature type="transmembrane region" description="Helical" evidence="17">
    <location>
        <begin position="173"/>
        <end position="191"/>
    </location>
</feature>
<dbReference type="Pfam" id="PF00361">
    <property type="entry name" value="Proton_antipo_M"/>
    <property type="match status" value="1"/>
</dbReference>
<comment type="function">
    <text evidence="1">Core subunit of the mitochondrial membrane respiratory chain NADH dehydrogenase (Complex I) that is believed to belong to the minimal assembly required for catalysis. Complex I functions in the transfer of electrons from NADH to the respiratory chain. The immediate electron acceptor for the enzyme is believed to be ubiquinone.</text>
</comment>
<feature type="transmembrane region" description="Helical" evidence="17">
    <location>
        <begin position="374"/>
        <end position="396"/>
    </location>
</feature>
<sequence length="559" mass="60516">MNSLLFFTVSQALLLLAILSGGVGFIFMSGGELALEWEAFSAFGQKMTLLLLFDFISLIFLSTVCLISGCVFFYSVSYMGGDMFNPRFAALVFMFILSMALMILSPNLISLLLGWDGLGVTSYLLVCYYMSEKSFNASMLTALTNRIGDVAILLCISLWVSCGIFNYGLVSSASVNVLSSALTLVIIAAMTKSAQIPFSAWLPAAMAAPTPVSALVHSSTLVTAGVYFLVRMNYLILLSGWSSWLLALGLFTMTMAGAAAIFELDMKKVIALSTLSQLGVMFFSLGMGQPFMAFFHLISHAYFKAMLFMAAGSIIHTVKDYQDLRKMGGSLINLPALATVCLVSNLSLCGMPFLSGFYSKDLILESLFVQGPSLVVFVVSMIATGLTVVYSCRLTLGIFNLFSGRESYSAEGDSDFFMLGGMSILMGPAIMGGWWLSGLMPSSLIIFMPLWQKLTVLILVLVSGALALSGVGVSERPNNIPSKFFHQMWFMPITFSIGLTNGGLSYGKSNSLNVDETWLTFSTWQGIFKPNYKIYYLLASFRGGALVSLALIGGLSLIV</sequence>
<keyword evidence="9" id="KW-1278">Translocase</keyword>